<dbReference type="Proteomes" id="UP001221142">
    <property type="component" value="Unassembled WGS sequence"/>
</dbReference>
<sequence length="173" mass="18941">MPSAILSPVYHWRFLPKLLSHAFLCISHRAPTTSSFCVPKFKSAIAGPTASTPALQSISTSHTMEMETFWKDGWNAQPVGTSPLRISRGPNRHLPDALNPVLAGATTVHFSQRLQIRAVNDTQSTEAWSSLEHRVKSVMQPPTHDAVRDTAAPTEQGSASRCLILITDSSRKT</sequence>
<reference evidence="1" key="1">
    <citation type="submission" date="2023-03" db="EMBL/GenBank/DDBJ databases">
        <title>Massive genome expansion in bonnet fungi (Mycena s.s.) driven by repeated elements and novel gene families across ecological guilds.</title>
        <authorList>
            <consortium name="Lawrence Berkeley National Laboratory"/>
            <person name="Harder C.B."/>
            <person name="Miyauchi S."/>
            <person name="Viragh M."/>
            <person name="Kuo A."/>
            <person name="Thoen E."/>
            <person name="Andreopoulos B."/>
            <person name="Lu D."/>
            <person name="Skrede I."/>
            <person name="Drula E."/>
            <person name="Henrissat B."/>
            <person name="Morin E."/>
            <person name="Kohler A."/>
            <person name="Barry K."/>
            <person name="LaButti K."/>
            <person name="Morin E."/>
            <person name="Salamov A."/>
            <person name="Lipzen A."/>
            <person name="Mereny Z."/>
            <person name="Hegedus B."/>
            <person name="Baldrian P."/>
            <person name="Stursova M."/>
            <person name="Weitz H."/>
            <person name="Taylor A."/>
            <person name="Grigoriev I.V."/>
            <person name="Nagy L.G."/>
            <person name="Martin F."/>
            <person name="Kauserud H."/>
        </authorList>
    </citation>
    <scope>NUCLEOTIDE SEQUENCE</scope>
    <source>
        <strain evidence="1">9284</strain>
    </source>
</reference>
<comment type="caution">
    <text evidence="1">The sequence shown here is derived from an EMBL/GenBank/DDBJ whole genome shotgun (WGS) entry which is preliminary data.</text>
</comment>
<name>A0AAD7FWR0_9AGAR</name>
<evidence type="ECO:0000313" key="2">
    <source>
        <dbReference type="Proteomes" id="UP001221142"/>
    </source>
</evidence>
<dbReference type="EMBL" id="JARKIF010000004">
    <property type="protein sequence ID" value="KAJ7641554.1"/>
    <property type="molecule type" value="Genomic_DNA"/>
</dbReference>
<gene>
    <name evidence="1" type="ORF">FB45DRAFT_900482</name>
</gene>
<accession>A0AAD7FWR0</accession>
<dbReference type="AlphaFoldDB" id="A0AAD7FWR0"/>
<organism evidence="1 2">
    <name type="scientific">Roridomyces roridus</name>
    <dbReference type="NCBI Taxonomy" id="1738132"/>
    <lineage>
        <taxon>Eukaryota</taxon>
        <taxon>Fungi</taxon>
        <taxon>Dikarya</taxon>
        <taxon>Basidiomycota</taxon>
        <taxon>Agaricomycotina</taxon>
        <taxon>Agaricomycetes</taxon>
        <taxon>Agaricomycetidae</taxon>
        <taxon>Agaricales</taxon>
        <taxon>Marasmiineae</taxon>
        <taxon>Mycenaceae</taxon>
        <taxon>Roridomyces</taxon>
    </lineage>
</organism>
<protein>
    <submittedName>
        <fullName evidence="1">Uncharacterized protein</fullName>
    </submittedName>
</protein>
<evidence type="ECO:0000313" key="1">
    <source>
        <dbReference type="EMBL" id="KAJ7641554.1"/>
    </source>
</evidence>
<proteinExistence type="predicted"/>
<keyword evidence="2" id="KW-1185">Reference proteome</keyword>